<dbReference type="EMBL" id="CM046391">
    <property type="protein sequence ID" value="KAI8559856.1"/>
    <property type="molecule type" value="Genomic_DNA"/>
</dbReference>
<protein>
    <submittedName>
        <fullName evidence="1">Uncharacterized protein</fullName>
    </submittedName>
</protein>
<accession>A0ACC0P2U2</accession>
<gene>
    <name evidence="1" type="ORF">RHMOL_Rhmol04G0207900</name>
</gene>
<comment type="caution">
    <text evidence="1">The sequence shown here is derived from an EMBL/GenBank/DDBJ whole genome shotgun (WGS) entry which is preliminary data.</text>
</comment>
<reference evidence="1" key="1">
    <citation type="submission" date="2022-02" db="EMBL/GenBank/DDBJ databases">
        <title>Plant Genome Project.</title>
        <authorList>
            <person name="Zhang R.-G."/>
        </authorList>
    </citation>
    <scope>NUCLEOTIDE SEQUENCE</scope>
    <source>
        <strain evidence="1">AT1</strain>
    </source>
</reference>
<organism evidence="1 2">
    <name type="scientific">Rhododendron molle</name>
    <name type="common">Chinese azalea</name>
    <name type="synonym">Azalea mollis</name>
    <dbReference type="NCBI Taxonomy" id="49168"/>
    <lineage>
        <taxon>Eukaryota</taxon>
        <taxon>Viridiplantae</taxon>
        <taxon>Streptophyta</taxon>
        <taxon>Embryophyta</taxon>
        <taxon>Tracheophyta</taxon>
        <taxon>Spermatophyta</taxon>
        <taxon>Magnoliopsida</taxon>
        <taxon>eudicotyledons</taxon>
        <taxon>Gunneridae</taxon>
        <taxon>Pentapetalae</taxon>
        <taxon>asterids</taxon>
        <taxon>Ericales</taxon>
        <taxon>Ericaceae</taxon>
        <taxon>Ericoideae</taxon>
        <taxon>Rhodoreae</taxon>
        <taxon>Rhododendron</taxon>
    </lineage>
</organism>
<dbReference type="Proteomes" id="UP001062846">
    <property type="component" value="Chromosome 4"/>
</dbReference>
<keyword evidence="2" id="KW-1185">Reference proteome</keyword>
<sequence>MIDKGNTDDTEVADKFANTALAIVEITAFEREEAGIKLPREYNITAANPILPLSPKVAQVNTMVEMKHLNSKISPQPLWRIPFFFG</sequence>
<evidence type="ECO:0000313" key="2">
    <source>
        <dbReference type="Proteomes" id="UP001062846"/>
    </source>
</evidence>
<proteinExistence type="predicted"/>
<evidence type="ECO:0000313" key="1">
    <source>
        <dbReference type="EMBL" id="KAI8559856.1"/>
    </source>
</evidence>
<name>A0ACC0P2U2_RHOML</name>